<dbReference type="EMBL" id="KP715145">
    <property type="protein sequence ID" value="AJV88383.1"/>
    <property type="molecule type" value="Genomic_DNA"/>
</dbReference>
<sequence length="534" mass="57475">MVSDTRQDRPTARPLTVWGGPTTHDCLLTSLRQNAAAQPDTVAVVDDGAEFTYSALHAWSRVIARLLTEHGVRVTDRVAVTGPRSAAIVAAFLATARTGATYVPLDPEYPARRLEHMLRDSGAKVLLHTGDRPPYDTAATTLRIPDPPTTPADTVDEGPVACAADLPVYVIYTSGTTGWPKGVAVPHSCLDNMAAWQWNHSVRPDLRTGQFAPLNFDVWFQEVLGTLCGGGTLVIMPEQLRRDPFELLGWLHQQRIERLFLPYLALNMLAMAASVEGSLGHLALAEINTAGEQVVCTPPIREFFARLPGCRFNNHYGQSESAMVTAHTLDGPSGAWPPLPPIGTPLPGCELLIDPLDPAEPQIGELLVAGLPVSLGYLNQPELNAQRYITVSPTPKGHTRAFRTGDLVRLDAGIIHFLNRRDHDVKIRGIRVNLVEVDAWLLDQDGVAEAVCVAVEAAEGTRSLRAVVTADDPVAPPDTRALLAGLAAVLPPASLPASITVVDGLPRTPSGKIDREQVQKQLAGSPTESAPRPH</sequence>
<dbReference type="InterPro" id="IPR025110">
    <property type="entry name" value="AMP-bd_C"/>
</dbReference>
<reference evidence="4" key="1">
    <citation type="journal article" date="2015" name="Org. Lett.">
        <title>Biosynthesis of the Anti-infective Marformycins Featuring Pre-NRPS Assembly Line N-Formylation and O-Methylation and Post-Assembly Line C-Hydroxylation Chemistries.</title>
        <authorList>
            <person name="Liu J."/>
            <person name="Wang B."/>
            <person name="Li H."/>
            <person name="Xie Y."/>
            <person name="Li Q."/>
            <person name="Qin X."/>
            <person name="Zhang X."/>
            <person name="Ju J."/>
        </authorList>
    </citation>
    <scope>NUCLEOTIDE SEQUENCE</scope>
    <source>
        <strain evidence="4">SCSIO 10141</strain>
    </source>
</reference>
<dbReference type="PROSITE" id="PS00455">
    <property type="entry name" value="AMP_BINDING"/>
    <property type="match status" value="1"/>
</dbReference>
<dbReference type="GO" id="GO:0044550">
    <property type="term" value="P:secondary metabolite biosynthetic process"/>
    <property type="evidence" value="ECO:0007669"/>
    <property type="project" value="TreeGrafter"/>
</dbReference>
<dbReference type="AlphaFoldDB" id="A0A0D4WT90"/>
<evidence type="ECO:0000313" key="4">
    <source>
        <dbReference type="EMBL" id="AJV88383.1"/>
    </source>
</evidence>
<evidence type="ECO:0000259" key="3">
    <source>
        <dbReference type="Pfam" id="PF13193"/>
    </source>
</evidence>
<dbReference type="InterPro" id="IPR020845">
    <property type="entry name" value="AMP-binding_CS"/>
</dbReference>
<dbReference type="InterPro" id="IPR045851">
    <property type="entry name" value="AMP-bd_C_sf"/>
</dbReference>
<dbReference type="PANTHER" id="PTHR45527">
    <property type="entry name" value="NONRIBOSOMAL PEPTIDE SYNTHETASE"/>
    <property type="match status" value="1"/>
</dbReference>
<dbReference type="Gene3D" id="3.30.300.30">
    <property type="match status" value="1"/>
</dbReference>
<feature type="domain" description="AMP-binding enzyme C-terminal" evidence="3">
    <location>
        <begin position="436"/>
        <end position="512"/>
    </location>
</feature>
<organism evidence="4">
    <name type="scientific">Streptomyces drozdowiczii</name>
    <dbReference type="NCBI Taxonomy" id="202862"/>
    <lineage>
        <taxon>Bacteria</taxon>
        <taxon>Bacillati</taxon>
        <taxon>Actinomycetota</taxon>
        <taxon>Actinomycetes</taxon>
        <taxon>Kitasatosporales</taxon>
        <taxon>Streptomycetaceae</taxon>
        <taxon>Streptomyces</taxon>
    </lineage>
</organism>
<dbReference type="GO" id="GO:0031177">
    <property type="term" value="F:phosphopantetheine binding"/>
    <property type="evidence" value="ECO:0007669"/>
    <property type="project" value="TreeGrafter"/>
</dbReference>
<evidence type="ECO:0000259" key="2">
    <source>
        <dbReference type="Pfam" id="PF00501"/>
    </source>
</evidence>
<proteinExistence type="predicted"/>
<dbReference type="Pfam" id="PF13193">
    <property type="entry name" value="AMP-binding_C"/>
    <property type="match status" value="1"/>
</dbReference>
<dbReference type="SUPFAM" id="SSF56801">
    <property type="entry name" value="Acetyl-CoA synthetase-like"/>
    <property type="match status" value="1"/>
</dbReference>
<dbReference type="GO" id="GO:0043041">
    <property type="term" value="P:amino acid activation for nonribosomal peptide biosynthetic process"/>
    <property type="evidence" value="ECO:0007669"/>
    <property type="project" value="TreeGrafter"/>
</dbReference>
<feature type="domain" description="AMP-dependent synthetase/ligase" evidence="2">
    <location>
        <begin position="32"/>
        <end position="378"/>
    </location>
</feature>
<protein>
    <submittedName>
        <fullName evidence="4">MfnK</fullName>
    </submittedName>
</protein>
<dbReference type="InterPro" id="IPR000873">
    <property type="entry name" value="AMP-dep_synth/lig_dom"/>
</dbReference>
<evidence type="ECO:0000256" key="1">
    <source>
        <dbReference type="SAM" id="MobiDB-lite"/>
    </source>
</evidence>
<name>A0A0D4WT90_9ACTN</name>
<feature type="region of interest" description="Disordered" evidence="1">
    <location>
        <begin position="506"/>
        <end position="534"/>
    </location>
</feature>
<accession>A0A0D4WT90</accession>
<dbReference type="Pfam" id="PF00501">
    <property type="entry name" value="AMP-binding"/>
    <property type="match status" value="1"/>
</dbReference>
<feature type="region of interest" description="Disordered" evidence="1">
    <location>
        <begin position="137"/>
        <end position="157"/>
    </location>
</feature>
<feature type="compositionally biased region" description="Polar residues" evidence="1">
    <location>
        <begin position="519"/>
        <end position="528"/>
    </location>
</feature>
<dbReference type="PANTHER" id="PTHR45527:SF1">
    <property type="entry name" value="FATTY ACID SYNTHASE"/>
    <property type="match status" value="1"/>
</dbReference>
<dbReference type="InterPro" id="IPR042099">
    <property type="entry name" value="ANL_N_sf"/>
</dbReference>
<dbReference type="GO" id="GO:0005737">
    <property type="term" value="C:cytoplasm"/>
    <property type="evidence" value="ECO:0007669"/>
    <property type="project" value="TreeGrafter"/>
</dbReference>
<dbReference type="Gene3D" id="3.40.50.12780">
    <property type="entry name" value="N-terminal domain of ligase-like"/>
    <property type="match status" value="1"/>
</dbReference>